<dbReference type="Gene3D" id="1.25.40.10">
    <property type="entry name" value="Tetratricopeptide repeat domain"/>
    <property type="match status" value="2"/>
</dbReference>
<dbReference type="RefSeq" id="WP_190479409.1">
    <property type="nucleotide sequence ID" value="NZ_JACJSG010000066.1"/>
</dbReference>
<dbReference type="SUPFAM" id="SSF48452">
    <property type="entry name" value="TPR-like"/>
    <property type="match status" value="2"/>
</dbReference>
<dbReference type="InterPro" id="IPR024983">
    <property type="entry name" value="CHAT_dom"/>
</dbReference>
<reference evidence="2 3" key="1">
    <citation type="journal article" date="2020" name="ISME J.">
        <title>Comparative genomics reveals insights into cyanobacterial evolution and habitat adaptation.</title>
        <authorList>
            <person name="Chen M.Y."/>
            <person name="Teng W.K."/>
            <person name="Zhao L."/>
            <person name="Hu C.X."/>
            <person name="Zhou Y.K."/>
            <person name="Han B.P."/>
            <person name="Song L.R."/>
            <person name="Shu W.S."/>
        </authorList>
    </citation>
    <scope>NUCLEOTIDE SEQUENCE [LARGE SCALE GENOMIC DNA]</scope>
    <source>
        <strain evidence="2 3">FACHB-119</strain>
    </source>
</reference>
<dbReference type="InterPro" id="IPR011990">
    <property type="entry name" value="TPR-like_helical_dom_sf"/>
</dbReference>
<name>A0ABR8DDL3_9NOST</name>
<evidence type="ECO:0000259" key="1">
    <source>
        <dbReference type="Pfam" id="PF12770"/>
    </source>
</evidence>
<dbReference type="Pfam" id="PF12770">
    <property type="entry name" value="CHAT"/>
    <property type="match status" value="1"/>
</dbReference>
<dbReference type="Pfam" id="PF13374">
    <property type="entry name" value="TPR_10"/>
    <property type="match status" value="1"/>
</dbReference>
<accession>A0ABR8DDL3</accession>
<sequence>MARKRNLLLTRLSTVLRKHKHTFVGLTLLIVLNQPGVILANKPDLEQTAQNLNLQGVVQLHQGQAQAALKSWQSAYRTYQKLNNHQGMVGSLINQSLALQATGSYNIACHTLVQALNLEYWICPTSAGQRQPEDYSVDRLNKLLQKQPAQNLQIFGLYNLGNVLRLMGELDASSVILQKALSISQTISGNTQMFNQISLSIANTDFALYKRARNQFSLIDEPVAKEKALNLAVSKIKSALLTYEKFSFKEDEWALQAKLNEFKLLIEAASLPNYSPSEFSHNSDILNLIENILTRFSNVQNMPIINYIDYRLNFAYSLIEYADNNSRDFKKNVKDNLLSTALLITQNALVQSRSLNNNRTISNALGILGYGYSSINQLNDAETYFKQAIALAQSVQAWDLAYQWQWQLGKLYKTMTNNSIAIQTYKEAIKSLNQIRGNILSANPDIQFAFKTKIEPVYKQYMELVLSQEDADVSQVIKAQEQLNMVELENYLQCGKLSTTSLLDSQNVRNQPPSIYLIRLINQVEVIIRDQQGKFHRHSVNIKLLDSLLDELISLSQTERFKYFSENDLLPYCQEIYHLLLSPLKQYLPSTGHLIFVLDSYFQNLPIPILHDGENYLIKKYSISLSSTFQFYKKQDFKQDDLKALVAAIYQLNPKFSQKFTPLPEVKAEIQNIRENTASTLELINSEFTIAHFQQKIKQPPSIVHISSHSQFSSDPEQTFILAWDSLLTLNQLDYMFQRQNPESLINLLVLSACQTAKSDRRSALGIAGLAVQSGARSTIASLWLVNSDSTTYLMGKFYQGLKSGLSKGEALRQAQLSLLSHPKYSHPYYWAAFMLIGAWD</sequence>
<protein>
    <submittedName>
        <fullName evidence="2">CHAT domain-containing protein</fullName>
    </submittedName>
</protein>
<dbReference type="EMBL" id="JACJSG010000066">
    <property type="protein sequence ID" value="MBD2505017.1"/>
    <property type="molecule type" value="Genomic_DNA"/>
</dbReference>
<dbReference type="SMART" id="SM00028">
    <property type="entry name" value="TPR"/>
    <property type="match status" value="4"/>
</dbReference>
<comment type="caution">
    <text evidence="2">The sequence shown here is derived from an EMBL/GenBank/DDBJ whole genome shotgun (WGS) entry which is preliminary data.</text>
</comment>
<evidence type="ECO:0000313" key="3">
    <source>
        <dbReference type="Proteomes" id="UP000661112"/>
    </source>
</evidence>
<feature type="domain" description="CHAT" evidence="1">
    <location>
        <begin position="571"/>
        <end position="839"/>
    </location>
</feature>
<evidence type="ECO:0000313" key="2">
    <source>
        <dbReference type="EMBL" id="MBD2505017.1"/>
    </source>
</evidence>
<gene>
    <name evidence="2" type="ORF">H6G83_31195</name>
</gene>
<dbReference type="PANTHER" id="PTHR10098">
    <property type="entry name" value="RAPSYN-RELATED"/>
    <property type="match status" value="1"/>
</dbReference>
<dbReference type="Proteomes" id="UP000661112">
    <property type="component" value="Unassembled WGS sequence"/>
</dbReference>
<dbReference type="InterPro" id="IPR019734">
    <property type="entry name" value="TPR_rpt"/>
</dbReference>
<keyword evidence="3" id="KW-1185">Reference proteome</keyword>
<proteinExistence type="predicted"/>
<organism evidence="2 3">
    <name type="scientific">Anabaena azotica FACHB-119</name>
    <dbReference type="NCBI Taxonomy" id="947527"/>
    <lineage>
        <taxon>Bacteria</taxon>
        <taxon>Bacillati</taxon>
        <taxon>Cyanobacteriota</taxon>
        <taxon>Cyanophyceae</taxon>
        <taxon>Nostocales</taxon>
        <taxon>Nostocaceae</taxon>
        <taxon>Anabaena</taxon>
        <taxon>Anabaena azotica</taxon>
    </lineage>
</organism>